<evidence type="ECO:0000313" key="2">
    <source>
        <dbReference type="EMBL" id="CAD2165239.1"/>
    </source>
</evidence>
<name>A0A6V7UVC9_MELEN</name>
<dbReference type="Proteomes" id="UP000580250">
    <property type="component" value="Unassembled WGS sequence"/>
</dbReference>
<evidence type="ECO:0000256" key="1">
    <source>
        <dbReference type="SAM" id="MobiDB-lite"/>
    </source>
</evidence>
<sequence>MQSAIPVSFWNVNERALRAMAKTNNALDGLRTTARPEERDSEDVVDHENEFTGQDTSSLSLII</sequence>
<proteinExistence type="predicted"/>
<comment type="caution">
    <text evidence="2">The sequence shown here is derived from an EMBL/GenBank/DDBJ whole genome shotgun (WGS) entry which is preliminary data.</text>
</comment>
<protein>
    <submittedName>
        <fullName evidence="2">Uncharacterized protein</fullName>
    </submittedName>
</protein>
<gene>
    <name evidence="2" type="ORF">MENT_LOCUS17046</name>
</gene>
<organism evidence="2 3">
    <name type="scientific">Meloidogyne enterolobii</name>
    <name type="common">Root-knot nematode worm</name>
    <name type="synonym">Meloidogyne mayaguensis</name>
    <dbReference type="NCBI Taxonomy" id="390850"/>
    <lineage>
        <taxon>Eukaryota</taxon>
        <taxon>Metazoa</taxon>
        <taxon>Ecdysozoa</taxon>
        <taxon>Nematoda</taxon>
        <taxon>Chromadorea</taxon>
        <taxon>Rhabditida</taxon>
        <taxon>Tylenchina</taxon>
        <taxon>Tylenchomorpha</taxon>
        <taxon>Tylenchoidea</taxon>
        <taxon>Meloidogynidae</taxon>
        <taxon>Meloidogyninae</taxon>
        <taxon>Meloidogyne</taxon>
    </lineage>
</organism>
<feature type="compositionally biased region" description="Basic and acidic residues" evidence="1">
    <location>
        <begin position="34"/>
        <end position="50"/>
    </location>
</feature>
<reference evidence="2 3" key="1">
    <citation type="submission" date="2020-08" db="EMBL/GenBank/DDBJ databases">
        <authorList>
            <person name="Koutsovoulos G."/>
            <person name="Danchin GJ E."/>
        </authorList>
    </citation>
    <scope>NUCLEOTIDE SEQUENCE [LARGE SCALE GENOMIC DNA]</scope>
</reference>
<dbReference type="AlphaFoldDB" id="A0A6V7UVC9"/>
<dbReference type="EMBL" id="CAJEWN010000109">
    <property type="protein sequence ID" value="CAD2165239.1"/>
    <property type="molecule type" value="Genomic_DNA"/>
</dbReference>
<feature type="region of interest" description="Disordered" evidence="1">
    <location>
        <begin position="33"/>
        <end position="63"/>
    </location>
</feature>
<evidence type="ECO:0000313" key="3">
    <source>
        <dbReference type="Proteomes" id="UP000580250"/>
    </source>
</evidence>
<accession>A0A6V7UVC9</accession>
<feature type="compositionally biased region" description="Polar residues" evidence="1">
    <location>
        <begin position="51"/>
        <end position="63"/>
    </location>
</feature>